<proteinExistence type="predicted"/>
<feature type="region of interest" description="Disordered" evidence="1">
    <location>
        <begin position="143"/>
        <end position="167"/>
    </location>
</feature>
<dbReference type="SUPFAM" id="SSF81301">
    <property type="entry name" value="Nucleotidyltransferase"/>
    <property type="match status" value="1"/>
</dbReference>
<feature type="compositionally biased region" description="Basic and acidic residues" evidence="1">
    <location>
        <begin position="156"/>
        <end position="167"/>
    </location>
</feature>
<accession>A0A6J7UB24</accession>
<dbReference type="Gene3D" id="3.30.460.40">
    <property type="match status" value="1"/>
</dbReference>
<protein>
    <submittedName>
        <fullName evidence="2">Unannotated protein</fullName>
    </submittedName>
</protein>
<evidence type="ECO:0000313" key="2">
    <source>
        <dbReference type="EMBL" id="CAB5063173.1"/>
    </source>
</evidence>
<sequence>MKFDPVEICAVLSEESVDFVVLGGFAAVIHGSSLPTEDIDVIPSREWANLERLAHALTRLDAKIRISGDAVATTLDAGFIENMPHMLNLVTKYGDLDLTFTPSGALKDYEAWRAQARQAQLRDGLVVTVASLDDIIASKQAANRPKDQRALPYLESLRDELRRQSNE</sequence>
<organism evidence="2">
    <name type="scientific">freshwater metagenome</name>
    <dbReference type="NCBI Taxonomy" id="449393"/>
    <lineage>
        <taxon>unclassified sequences</taxon>
        <taxon>metagenomes</taxon>
        <taxon>ecological metagenomes</taxon>
    </lineage>
</organism>
<name>A0A6J7UB24_9ZZZZ</name>
<gene>
    <name evidence="2" type="ORF">UFOPK4345_00521</name>
</gene>
<reference evidence="2" key="1">
    <citation type="submission" date="2020-05" db="EMBL/GenBank/DDBJ databases">
        <authorList>
            <person name="Chiriac C."/>
            <person name="Salcher M."/>
            <person name="Ghai R."/>
            <person name="Kavagutti S V."/>
        </authorList>
    </citation>
    <scope>NUCLEOTIDE SEQUENCE</scope>
</reference>
<dbReference type="EMBL" id="CAFBQV010000063">
    <property type="protein sequence ID" value="CAB5063173.1"/>
    <property type="molecule type" value="Genomic_DNA"/>
</dbReference>
<dbReference type="InterPro" id="IPR043519">
    <property type="entry name" value="NT_sf"/>
</dbReference>
<evidence type="ECO:0000256" key="1">
    <source>
        <dbReference type="SAM" id="MobiDB-lite"/>
    </source>
</evidence>
<dbReference type="AlphaFoldDB" id="A0A6J7UB24"/>